<reference evidence="8" key="1">
    <citation type="submission" date="2022-07" db="EMBL/GenBank/DDBJ databases">
        <title>Chromosome-level genome of Muraenolepis orangiensis.</title>
        <authorList>
            <person name="Kim J."/>
        </authorList>
    </citation>
    <scope>NUCLEOTIDE SEQUENCE</scope>
    <source>
        <strain evidence="8">KU_S4_2022</strain>
        <tissue evidence="8">Muscle</tissue>
    </source>
</reference>
<organism evidence="8 9">
    <name type="scientific">Muraenolepis orangiensis</name>
    <name type="common">Patagonian moray cod</name>
    <dbReference type="NCBI Taxonomy" id="630683"/>
    <lineage>
        <taxon>Eukaryota</taxon>
        <taxon>Metazoa</taxon>
        <taxon>Chordata</taxon>
        <taxon>Craniata</taxon>
        <taxon>Vertebrata</taxon>
        <taxon>Euteleostomi</taxon>
        <taxon>Actinopterygii</taxon>
        <taxon>Neopterygii</taxon>
        <taxon>Teleostei</taxon>
        <taxon>Neoteleostei</taxon>
        <taxon>Acanthomorphata</taxon>
        <taxon>Zeiogadaria</taxon>
        <taxon>Gadariae</taxon>
        <taxon>Gadiformes</taxon>
        <taxon>Muraenolepidoidei</taxon>
        <taxon>Muraenolepididae</taxon>
        <taxon>Muraenolepis</taxon>
    </lineage>
</organism>
<feature type="domain" description="Carboxylesterase type B" evidence="7">
    <location>
        <begin position="173"/>
        <end position="254"/>
    </location>
</feature>
<dbReference type="GO" id="GO:0005886">
    <property type="term" value="C:plasma membrane"/>
    <property type="evidence" value="ECO:0007669"/>
    <property type="project" value="TreeGrafter"/>
</dbReference>
<dbReference type="SUPFAM" id="SSF53474">
    <property type="entry name" value="alpha/beta-Hydrolases"/>
    <property type="match status" value="1"/>
</dbReference>
<dbReference type="PANTHER" id="PTHR43918:SF5">
    <property type="entry name" value="CHOLINESTERASE"/>
    <property type="match status" value="1"/>
</dbReference>
<feature type="non-terminal residue" evidence="8">
    <location>
        <position position="263"/>
    </location>
</feature>
<evidence type="ECO:0000256" key="3">
    <source>
        <dbReference type="ARBA" id="ARBA00022487"/>
    </source>
</evidence>
<comment type="caution">
    <text evidence="8">The sequence shown here is derived from an EMBL/GenBank/DDBJ whole genome shotgun (WGS) entry which is preliminary data.</text>
</comment>
<evidence type="ECO:0000256" key="1">
    <source>
        <dbReference type="ARBA" id="ARBA00004613"/>
    </source>
</evidence>
<evidence type="ECO:0000313" key="9">
    <source>
        <dbReference type="Proteomes" id="UP001148018"/>
    </source>
</evidence>
<dbReference type="AlphaFoldDB" id="A0A9Q0IA91"/>
<feature type="domain" description="Carboxylesterase type B" evidence="7">
    <location>
        <begin position="7"/>
        <end position="160"/>
    </location>
</feature>
<evidence type="ECO:0000256" key="6">
    <source>
        <dbReference type="ARBA" id="ARBA00023180"/>
    </source>
</evidence>
<dbReference type="PANTHER" id="PTHR43918">
    <property type="entry name" value="ACETYLCHOLINESTERASE"/>
    <property type="match status" value="1"/>
</dbReference>
<evidence type="ECO:0000313" key="8">
    <source>
        <dbReference type="EMBL" id="KAJ3590563.1"/>
    </source>
</evidence>
<keyword evidence="4" id="KW-0964">Secreted</keyword>
<evidence type="ECO:0000259" key="7">
    <source>
        <dbReference type="Pfam" id="PF00135"/>
    </source>
</evidence>
<dbReference type="GO" id="GO:0003990">
    <property type="term" value="F:acetylcholinesterase activity"/>
    <property type="evidence" value="ECO:0007669"/>
    <property type="project" value="TreeGrafter"/>
</dbReference>
<dbReference type="Gene3D" id="3.40.50.1820">
    <property type="entry name" value="alpha/beta hydrolase"/>
    <property type="match status" value="2"/>
</dbReference>
<dbReference type="Pfam" id="PF00135">
    <property type="entry name" value="COesterase"/>
    <property type="match status" value="2"/>
</dbReference>
<dbReference type="InterPro" id="IPR050654">
    <property type="entry name" value="AChE-related_enzymes"/>
</dbReference>
<dbReference type="InterPro" id="IPR002018">
    <property type="entry name" value="CarbesteraseB"/>
</dbReference>
<dbReference type="Proteomes" id="UP001148018">
    <property type="component" value="Unassembled WGS sequence"/>
</dbReference>
<keyword evidence="5" id="KW-0378">Hydrolase</keyword>
<keyword evidence="3" id="KW-0719">Serine esterase</keyword>
<sequence>MFCIVPLGALGFLSIPGKYRIRGNADLLDQQLALRCVALYFSEVTLFGESAGAASVGFHLLSPGSSGLFRRAVLQSASPTAPWASISHAEAWNRSLTLASLPGCPLSSAADLELCLQMADPEDIVTLQHQVFTQASLLAIPFLPLVHDNFLPDDPEVGIPSLEEKHSSIYSTTAPPPTPVWMGVMHGYEIEFVFGVPLDASLKYTQREVNMSRTIMKHWANFARTGNPSLSGAPWPLFEAESQVYVTLSTDPPQPKSKMIAQR</sequence>
<name>A0A9Q0IA91_9TELE</name>
<evidence type="ECO:0000256" key="4">
    <source>
        <dbReference type="ARBA" id="ARBA00022525"/>
    </source>
</evidence>
<dbReference type="EMBL" id="JANIIK010000114">
    <property type="protein sequence ID" value="KAJ3590563.1"/>
    <property type="molecule type" value="Genomic_DNA"/>
</dbReference>
<keyword evidence="9" id="KW-1185">Reference proteome</keyword>
<comment type="subcellular location">
    <subcellularLocation>
        <location evidence="1">Secreted</location>
    </subcellularLocation>
</comment>
<accession>A0A9Q0IA91</accession>
<evidence type="ECO:0000256" key="2">
    <source>
        <dbReference type="ARBA" id="ARBA00005964"/>
    </source>
</evidence>
<comment type="similarity">
    <text evidence="2">Belongs to the type-B carboxylesterase/lipase family.</text>
</comment>
<dbReference type="OrthoDB" id="9000293at2759"/>
<evidence type="ECO:0000256" key="5">
    <source>
        <dbReference type="ARBA" id="ARBA00022801"/>
    </source>
</evidence>
<keyword evidence="6" id="KW-0325">Glycoprotein</keyword>
<dbReference type="InterPro" id="IPR029058">
    <property type="entry name" value="AB_hydrolase_fold"/>
</dbReference>
<dbReference type="GO" id="GO:0005615">
    <property type="term" value="C:extracellular space"/>
    <property type="evidence" value="ECO:0007669"/>
    <property type="project" value="TreeGrafter"/>
</dbReference>
<gene>
    <name evidence="8" type="ORF">NHX12_008513</name>
</gene>
<proteinExistence type="inferred from homology"/>
<dbReference type="GO" id="GO:0006581">
    <property type="term" value="P:acetylcholine catabolic process"/>
    <property type="evidence" value="ECO:0007669"/>
    <property type="project" value="TreeGrafter"/>
</dbReference>
<dbReference type="GO" id="GO:0019695">
    <property type="term" value="P:choline metabolic process"/>
    <property type="evidence" value="ECO:0007669"/>
    <property type="project" value="TreeGrafter"/>
</dbReference>
<protein>
    <recommendedName>
        <fullName evidence="7">Carboxylesterase type B domain-containing protein</fullName>
    </recommendedName>
</protein>